<dbReference type="eggNOG" id="ENOG502QT51">
    <property type="taxonomic scope" value="Eukaryota"/>
</dbReference>
<feature type="domain" description="Metallo-beta-lactamase" evidence="2">
    <location>
        <begin position="86"/>
        <end position="299"/>
    </location>
</feature>
<feature type="compositionally biased region" description="Polar residues" evidence="1">
    <location>
        <begin position="457"/>
        <end position="470"/>
    </location>
</feature>
<evidence type="ECO:0000313" key="3">
    <source>
        <dbReference type="EMBL" id="GAD95700.1"/>
    </source>
</evidence>
<feature type="compositionally biased region" description="Basic residues" evidence="1">
    <location>
        <begin position="534"/>
        <end position="550"/>
    </location>
</feature>
<evidence type="ECO:0000256" key="1">
    <source>
        <dbReference type="SAM" id="MobiDB-lite"/>
    </source>
</evidence>
<dbReference type="AlphaFoldDB" id="V5I007"/>
<dbReference type="InterPro" id="IPR001279">
    <property type="entry name" value="Metallo-B-lactamas"/>
</dbReference>
<feature type="region of interest" description="Disordered" evidence="1">
    <location>
        <begin position="415"/>
        <end position="479"/>
    </location>
</feature>
<feature type="compositionally biased region" description="Basic and acidic residues" evidence="1">
    <location>
        <begin position="524"/>
        <end position="533"/>
    </location>
</feature>
<proteinExistence type="predicted"/>
<feature type="region of interest" description="Disordered" evidence="1">
    <location>
        <begin position="1105"/>
        <end position="1211"/>
    </location>
</feature>
<feature type="region of interest" description="Disordered" evidence="1">
    <location>
        <begin position="1"/>
        <end position="42"/>
    </location>
</feature>
<comment type="caution">
    <text evidence="3">The sequence shown here is derived from an EMBL/GenBank/DDBJ whole genome shotgun (WGS) entry which is preliminary data.</text>
</comment>
<dbReference type="Proteomes" id="UP000018001">
    <property type="component" value="Unassembled WGS sequence"/>
</dbReference>
<sequence length="1244" mass="137875">MQHLTIDPRSIKAPTRDLPSSTTVPSDLPDAKEVKVHPSKSGSENASLYFVGTATTILEWEGIRLMTDPNFLHAGDHVHLGPGVSATRKTNPAVDLHALPRIDVVLLSHYHGDHFDQKVEASLRRDLPIITTPHAKSHLTSKGPEESFTNVFELDVFQQMLVDINNKGTRQPRIRVTGMPGKHVPTKILQGLNDLAQAIPPTNGWMVELGYGQGGATNPDFETGYRIYISGDTLMVDELKEIPKRFAGENIDLMLIHLGGTTVPNPSMLPMAVMVTMDAKQGLELVQLIKPDLTIPIHYDDYDVFASPLEDFKKAMEKAGLGNKVVYLDRKDQYKFKAIDAHSLSTARSSCRLDRCESFEGDICACRPHPALFILIPRPWGLGEINSMQFFRRNKSHAAEASVERSRARSHGELLVEAPGNRQHPAFPPPAGDPYKDDDYSSYQQRRFSRQRYSYHEPSQSQIYQDYTGDSSRSSRNSISSAKPAAINLVPATPLAATAVSFDADAFSQNAAEQSWPLPAPGLEHPRSEQEPRKLKKGLFARHSVKRKGGSPRQQSDQHHRNVSQQSITSDGGASGGNAESAAANVNKEVWNPSSPELQMPHTSNGSPQGQPAANRYPQQPQSPTRREYPSIQRVNTDPINAGNLYQRAANDSFHSQVSPRRLPPNPEDSRQPSPQHPLFRAIQYSPNDSPVKHSPYQAQIPQDPFSMYRRNSSQLDPGTAQRPPSQQSYGPPSPVFQWHQSDTKQQNQANRQLLQPATQPLHQGGMSPAERSASMRQSAESIQQQGQVGENQGSAQPSYSQSTGASAQGPSLKSEMSQQSFQEQGRETPPPQSKSRDDLTEVDVRALLQKHEELHAKYQKVKRYYFDKESQVQQLQNTVAHQRMAASRTVLDDNEYTNRFTRLDGAIKDLAFSTRKDWKSIPTWLQPYVNEDAHTVGTKEMTAVGRAVITRWLVDELFGRHFHPSIEPALSAQLKNIEVNIRRQSVKTYTDEDKENIIARISNWRRTTLDGLQDALQGKAAEENRVRLVDHLVEKLVASLEMHLNEPPPPGLDSSGRNIVENAVGIAEKIPFESRDVWIEYFAPGSLINDTHMKVETTLPPLKSSKLESVSSQEPSANDAPGDGQNDEEAGNNRDDNESLPPNYSGDGSTAQQNPPIREQRKRSVLGGLMGRKPTSSAAGPAQEPASRSNSIVAKETKDSSEPEKSESCSATRIRFASFLAVEVRGKGPTTVLLKAPVYPLES</sequence>
<protein>
    <recommendedName>
        <fullName evidence="2">Metallo-beta-lactamase domain-containing protein</fullName>
    </recommendedName>
</protein>
<dbReference type="OrthoDB" id="4155914at2759"/>
<feature type="region of interest" description="Disordered" evidence="1">
    <location>
        <begin position="653"/>
        <end position="840"/>
    </location>
</feature>
<evidence type="ECO:0000313" key="4">
    <source>
        <dbReference type="Proteomes" id="UP000018001"/>
    </source>
</evidence>
<keyword evidence="4" id="KW-1185">Reference proteome</keyword>
<feature type="compositionally biased region" description="Polar residues" evidence="1">
    <location>
        <begin position="1108"/>
        <end position="1117"/>
    </location>
</feature>
<reference evidence="4" key="1">
    <citation type="journal article" date="2014" name="Genome Announc.">
        <title>Draft genome sequence of the formaldehyde-resistant fungus Byssochlamys spectabilis No. 5 (anamorph Paecilomyces variotii No. 5) (NBRC109023).</title>
        <authorList>
            <person name="Oka T."/>
            <person name="Ekino K."/>
            <person name="Fukuda K."/>
            <person name="Nomura Y."/>
        </authorList>
    </citation>
    <scope>NUCLEOTIDE SEQUENCE [LARGE SCALE GENOMIC DNA]</scope>
    <source>
        <strain evidence="4">No. 5 / NBRC 109023</strain>
    </source>
</reference>
<dbReference type="PANTHER" id="PTHR43546:SF7">
    <property type="entry name" value="METALLO-BETA-LACTAMASE DOMAIN-CONTAINING PROTEIN"/>
    <property type="match status" value="1"/>
</dbReference>
<feature type="compositionally biased region" description="Polar residues" evidence="1">
    <location>
        <begin position="775"/>
        <end position="824"/>
    </location>
</feature>
<gene>
    <name evidence="3" type="ORF">PVAR5_4346</name>
</gene>
<accession>V5I007</accession>
<dbReference type="PANTHER" id="PTHR43546">
    <property type="entry name" value="UPF0173 METAL-DEPENDENT HYDROLASE MJ1163-RELATED"/>
    <property type="match status" value="1"/>
</dbReference>
<feature type="compositionally biased region" description="Polar residues" evidence="1">
    <location>
        <begin position="739"/>
        <end position="762"/>
    </location>
</feature>
<dbReference type="InParanoid" id="V5I007"/>
<evidence type="ECO:0000259" key="2">
    <source>
        <dbReference type="Pfam" id="PF12706"/>
    </source>
</evidence>
<feature type="compositionally biased region" description="Low complexity" evidence="1">
    <location>
        <begin position="722"/>
        <end position="731"/>
    </location>
</feature>
<dbReference type="Gene3D" id="3.60.15.10">
    <property type="entry name" value="Ribonuclease Z/Hydroxyacylglutathione hydrolase-like"/>
    <property type="match status" value="1"/>
</dbReference>
<dbReference type="EMBL" id="BAUL01000136">
    <property type="protein sequence ID" value="GAD95700.1"/>
    <property type="molecule type" value="Genomic_DNA"/>
</dbReference>
<feature type="compositionally biased region" description="Basic and acidic residues" evidence="1">
    <location>
        <begin position="1196"/>
        <end position="1208"/>
    </location>
</feature>
<feature type="compositionally biased region" description="Polar residues" evidence="1">
    <location>
        <begin position="1141"/>
        <end position="1156"/>
    </location>
</feature>
<name>V5I007_BYSSN</name>
<organism evidence="3 4">
    <name type="scientific">Byssochlamys spectabilis (strain No. 5 / NBRC 109023)</name>
    <name type="common">Paecilomyces variotii</name>
    <dbReference type="NCBI Taxonomy" id="1356009"/>
    <lineage>
        <taxon>Eukaryota</taxon>
        <taxon>Fungi</taxon>
        <taxon>Dikarya</taxon>
        <taxon>Ascomycota</taxon>
        <taxon>Pezizomycotina</taxon>
        <taxon>Eurotiomycetes</taxon>
        <taxon>Eurotiomycetidae</taxon>
        <taxon>Eurotiales</taxon>
        <taxon>Thermoascaceae</taxon>
        <taxon>Paecilomyces</taxon>
    </lineage>
</organism>
<feature type="compositionally biased region" description="Polar residues" evidence="1">
    <location>
        <begin position="592"/>
        <end position="624"/>
    </location>
</feature>
<dbReference type="InterPro" id="IPR036866">
    <property type="entry name" value="RibonucZ/Hydroxyglut_hydro"/>
</dbReference>
<dbReference type="HOGENOM" id="CLU_007122_1_0_1"/>
<feature type="region of interest" description="Disordered" evidence="1">
    <location>
        <begin position="515"/>
        <end position="629"/>
    </location>
</feature>
<dbReference type="Pfam" id="PF12706">
    <property type="entry name" value="Lactamase_B_2"/>
    <property type="match status" value="1"/>
</dbReference>
<dbReference type="SUPFAM" id="SSF56281">
    <property type="entry name" value="Metallo-hydrolase/oxidoreductase"/>
    <property type="match status" value="1"/>
</dbReference>
<dbReference type="InterPro" id="IPR050114">
    <property type="entry name" value="UPF0173_UPF0282_UlaG_hydrolase"/>
</dbReference>